<dbReference type="GO" id="GO:0005886">
    <property type="term" value="C:plasma membrane"/>
    <property type="evidence" value="ECO:0007669"/>
    <property type="project" value="UniProtKB-SubCell"/>
</dbReference>
<feature type="transmembrane region" description="Helical" evidence="6">
    <location>
        <begin position="282"/>
        <end position="315"/>
    </location>
</feature>
<evidence type="ECO:0000256" key="2">
    <source>
        <dbReference type="ARBA" id="ARBA00022475"/>
    </source>
</evidence>
<evidence type="ECO:0000256" key="5">
    <source>
        <dbReference type="ARBA" id="ARBA00023136"/>
    </source>
</evidence>
<dbReference type="STRING" id="1715692.RUE5091_04235"/>
<dbReference type="PANTHER" id="PTHR43124">
    <property type="entry name" value="PURINE EFFLUX PUMP PBUE"/>
    <property type="match status" value="1"/>
</dbReference>
<dbReference type="AlphaFoldDB" id="A0A0P1IJY4"/>
<keyword evidence="9" id="KW-1185">Reference proteome</keyword>
<dbReference type="OrthoDB" id="9784658at2"/>
<feature type="transmembrane region" description="Helical" evidence="6">
    <location>
        <begin position="366"/>
        <end position="385"/>
    </location>
</feature>
<dbReference type="InterPro" id="IPR050189">
    <property type="entry name" value="MFS_Efflux_Transporters"/>
</dbReference>
<protein>
    <submittedName>
        <fullName evidence="8">Putative 3-hydroxyphenylpropionic transporter MhpT</fullName>
    </submittedName>
</protein>
<dbReference type="PROSITE" id="PS50850">
    <property type="entry name" value="MFS"/>
    <property type="match status" value="1"/>
</dbReference>
<keyword evidence="5 6" id="KW-0472">Membrane</keyword>
<feature type="transmembrane region" description="Helical" evidence="6">
    <location>
        <begin position="173"/>
        <end position="193"/>
    </location>
</feature>
<name>A0A0P1IJY4_9RHOB</name>
<evidence type="ECO:0000256" key="4">
    <source>
        <dbReference type="ARBA" id="ARBA00022989"/>
    </source>
</evidence>
<dbReference type="Gene3D" id="1.20.1250.20">
    <property type="entry name" value="MFS general substrate transporter like domains"/>
    <property type="match status" value="2"/>
</dbReference>
<evidence type="ECO:0000256" key="1">
    <source>
        <dbReference type="ARBA" id="ARBA00004651"/>
    </source>
</evidence>
<feature type="domain" description="Major facilitator superfamily (MFS) profile" evidence="7">
    <location>
        <begin position="21"/>
        <end position="389"/>
    </location>
</feature>
<feature type="transmembrane region" description="Helical" evidence="6">
    <location>
        <begin position="21"/>
        <end position="46"/>
    </location>
</feature>
<reference evidence="9" key="1">
    <citation type="submission" date="2015-09" db="EMBL/GenBank/DDBJ databases">
        <authorList>
            <person name="Rodrigo-Torres L."/>
            <person name="Arahal D.R."/>
        </authorList>
    </citation>
    <scope>NUCLEOTIDE SEQUENCE [LARGE SCALE GENOMIC DNA]</scope>
    <source>
        <strain evidence="9">CECT 5091</strain>
    </source>
</reference>
<dbReference type="GO" id="GO:0022857">
    <property type="term" value="F:transmembrane transporter activity"/>
    <property type="evidence" value="ECO:0007669"/>
    <property type="project" value="InterPro"/>
</dbReference>
<proteinExistence type="predicted"/>
<evidence type="ECO:0000313" key="8">
    <source>
        <dbReference type="EMBL" id="CUK18265.1"/>
    </source>
</evidence>
<dbReference type="Pfam" id="PF07690">
    <property type="entry name" value="MFS_1"/>
    <property type="match status" value="1"/>
</dbReference>
<feature type="transmembrane region" description="Helical" evidence="6">
    <location>
        <begin position="335"/>
        <end position="359"/>
    </location>
</feature>
<feature type="transmembrane region" description="Helical" evidence="6">
    <location>
        <begin position="115"/>
        <end position="135"/>
    </location>
</feature>
<dbReference type="EMBL" id="CYUD01000019">
    <property type="protein sequence ID" value="CUK18265.1"/>
    <property type="molecule type" value="Genomic_DNA"/>
</dbReference>
<dbReference type="PANTHER" id="PTHR43124:SF10">
    <property type="entry name" value="PURINE EFFLUX PUMP PBUE"/>
    <property type="match status" value="1"/>
</dbReference>
<evidence type="ECO:0000256" key="3">
    <source>
        <dbReference type="ARBA" id="ARBA00022692"/>
    </source>
</evidence>
<dbReference type="InterPro" id="IPR011701">
    <property type="entry name" value="MFS"/>
</dbReference>
<sequence length="399" mass="42427">MSDNTIEPGSTRRRTLPRNGAAAGLVLGFLLAATSLIVNLAPIVVTGVSDAYGLDADTAGFVFAANVLGTSLGALVLSPLVEKINWRKSAAVTIVLMIGVDFATAVLGINANLFVLRFLSGLGVGAMIAMVFSVYSKTSHPERMIAYFTLLVIFLSGSLLVILPVYIEEVGISVLWYTLIVFYALALLTLPFLDSYPPLPDKDEATSTHRAPALFIASILLAVFLFQVGTMASFIFAIEIGISHGMDFAMASGIVGVTYWVGAAGALFVIWLATKKGRTKPLLFLGILVSFGSLFLLSSFIWAFLFACVTLSLGFSMYLPYLMGVAAEMDNTGKAAAFSAFSSSVGLAFGPAIGSLLVGDDDFSKVVYLTAGLYSISVLLAFAPAKMLDKKNYSERVTW</sequence>
<dbReference type="Proteomes" id="UP000051260">
    <property type="component" value="Unassembled WGS sequence"/>
</dbReference>
<dbReference type="SUPFAM" id="SSF103473">
    <property type="entry name" value="MFS general substrate transporter"/>
    <property type="match status" value="1"/>
</dbReference>
<feature type="transmembrane region" description="Helical" evidence="6">
    <location>
        <begin position="58"/>
        <end position="77"/>
    </location>
</feature>
<evidence type="ECO:0000313" key="9">
    <source>
        <dbReference type="Proteomes" id="UP000051260"/>
    </source>
</evidence>
<keyword evidence="2" id="KW-1003">Cell membrane</keyword>
<comment type="subcellular location">
    <subcellularLocation>
        <location evidence="1">Cell membrane</location>
        <topology evidence="1">Multi-pass membrane protein</topology>
    </subcellularLocation>
</comment>
<keyword evidence="4 6" id="KW-1133">Transmembrane helix</keyword>
<dbReference type="RefSeq" id="WP_082643760.1">
    <property type="nucleotide sequence ID" value="NZ_CYUD01000019.1"/>
</dbReference>
<evidence type="ECO:0000259" key="7">
    <source>
        <dbReference type="PROSITE" id="PS50850"/>
    </source>
</evidence>
<evidence type="ECO:0000256" key="6">
    <source>
        <dbReference type="SAM" id="Phobius"/>
    </source>
</evidence>
<feature type="transmembrane region" description="Helical" evidence="6">
    <location>
        <begin position="248"/>
        <end position="270"/>
    </location>
</feature>
<organism evidence="8 9">
    <name type="scientific">Ruegeria denitrificans</name>
    <dbReference type="NCBI Taxonomy" id="1715692"/>
    <lineage>
        <taxon>Bacteria</taxon>
        <taxon>Pseudomonadati</taxon>
        <taxon>Pseudomonadota</taxon>
        <taxon>Alphaproteobacteria</taxon>
        <taxon>Rhodobacterales</taxon>
        <taxon>Roseobacteraceae</taxon>
        <taxon>Ruegeria</taxon>
    </lineage>
</organism>
<feature type="transmembrane region" description="Helical" evidence="6">
    <location>
        <begin position="147"/>
        <end position="167"/>
    </location>
</feature>
<gene>
    <name evidence="8" type="ORF">RUE5091_04235</name>
</gene>
<accession>A0A0P1IJY4</accession>
<dbReference type="InterPro" id="IPR036259">
    <property type="entry name" value="MFS_trans_sf"/>
</dbReference>
<feature type="transmembrane region" description="Helical" evidence="6">
    <location>
        <begin position="214"/>
        <end position="242"/>
    </location>
</feature>
<keyword evidence="3 6" id="KW-0812">Transmembrane</keyword>
<dbReference type="InterPro" id="IPR020846">
    <property type="entry name" value="MFS_dom"/>
</dbReference>
<feature type="transmembrane region" description="Helical" evidence="6">
    <location>
        <begin position="89"/>
        <end position="109"/>
    </location>
</feature>